<feature type="region of interest" description="Disordered" evidence="1">
    <location>
        <begin position="333"/>
        <end position="356"/>
    </location>
</feature>
<gene>
    <name evidence="3" type="ORF">JR316_004843</name>
</gene>
<accession>A0A8H7Y3A6</accession>
<feature type="transmembrane region" description="Helical" evidence="2">
    <location>
        <begin position="176"/>
        <end position="195"/>
    </location>
</feature>
<comment type="caution">
    <text evidence="3">The sequence shown here is derived from an EMBL/GenBank/DDBJ whole genome shotgun (WGS) entry which is preliminary data.</text>
</comment>
<name>A0A8H7Y3A6_PSICU</name>
<dbReference type="OrthoDB" id="3049648at2759"/>
<keyword evidence="2" id="KW-0812">Transmembrane</keyword>
<evidence type="ECO:0000256" key="1">
    <source>
        <dbReference type="SAM" id="MobiDB-lite"/>
    </source>
</evidence>
<keyword evidence="2" id="KW-1133">Transmembrane helix</keyword>
<organism evidence="3">
    <name type="scientific">Psilocybe cubensis</name>
    <name type="common">Psychedelic mushroom</name>
    <name type="synonym">Stropharia cubensis</name>
    <dbReference type="NCBI Taxonomy" id="181762"/>
    <lineage>
        <taxon>Eukaryota</taxon>
        <taxon>Fungi</taxon>
        <taxon>Dikarya</taxon>
        <taxon>Basidiomycota</taxon>
        <taxon>Agaricomycotina</taxon>
        <taxon>Agaricomycetes</taxon>
        <taxon>Agaricomycetidae</taxon>
        <taxon>Agaricales</taxon>
        <taxon>Agaricineae</taxon>
        <taxon>Strophariaceae</taxon>
        <taxon>Psilocybe</taxon>
    </lineage>
</organism>
<feature type="compositionally biased region" description="Polar residues" evidence="1">
    <location>
        <begin position="336"/>
        <end position="356"/>
    </location>
</feature>
<protein>
    <submittedName>
        <fullName evidence="3">Uncharacterized protein</fullName>
    </submittedName>
</protein>
<reference evidence="3" key="1">
    <citation type="submission" date="2021-02" db="EMBL/GenBank/DDBJ databases">
        <title>Psilocybe cubensis genome.</title>
        <authorList>
            <person name="Mckernan K.J."/>
            <person name="Crawford S."/>
            <person name="Trippe A."/>
            <person name="Kane L.T."/>
            <person name="Mclaughlin S."/>
        </authorList>
    </citation>
    <scope>NUCLEOTIDE SEQUENCE [LARGE SCALE GENOMIC DNA]</scope>
    <source>
        <strain evidence="3">MGC-MH-2018</strain>
    </source>
</reference>
<dbReference type="AlphaFoldDB" id="A0A8H7Y3A6"/>
<evidence type="ECO:0000256" key="2">
    <source>
        <dbReference type="SAM" id="Phobius"/>
    </source>
</evidence>
<sequence>MDLQQRQQQPDDILTEWAEIGKRQPGDCESLVEIACKSMSILEPWTHATSKHPDVMPIIERVQANASDFIAILHTSKDVAKRGYKLSQDMVRLCDHFLDKNVHTNELEEYISDMVTTATEANAESTHVVSAFRDVRQGLFGITSVIPAKVAKIEDARQGELKKMERGIKRGERAKMLKICSTTLAAVAGGIALIACPPALIVLPIALPLISLVAEAFENKATRKIADRQMREQNCRDALEMIEKISHDLARFGECIDRFAEFWGLIELTLEMISGRAQDLRGSRALRLRLKGIRSDWVDISQSYQTYTIKIEHLCKLMASEGVLGVQTADERKVNTDNSGKSPKVTRQTLGSDEKA</sequence>
<proteinExistence type="predicted"/>
<keyword evidence="2" id="KW-0472">Membrane</keyword>
<evidence type="ECO:0000313" key="3">
    <source>
        <dbReference type="EMBL" id="KAG5170454.1"/>
    </source>
</evidence>
<dbReference type="EMBL" id="JAFIQS010000004">
    <property type="protein sequence ID" value="KAG5170454.1"/>
    <property type="molecule type" value="Genomic_DNA"/>
</dbReference>